<feature type="transmembrane region" description="Helical" evidence="2">
    <location>
        <begin position="247"/>
        <end position="266"/>
    </location>
</feature>
<feature type="transmembrane region" description="Helical" evidence="2">
    <location>
        <begin position="444"/>
        <end position="464"/>
    </location>
</feature>
<organism evidence="3 4">
    <name type="scientific">Terrabacter lapilli</name>
    <dbReference type="NCBI Taxonomy" id="436231"/>
    <lineage>
        <taxon>Bacteria</taxon>
        <taxon>Bacillati</taxon>
        <taxon>Actinomycetota</taxon>
        <taxon>Actinomycetes</taxon>
        <taxon>Micrococcales</taxon>
        <taxon>Intrasporangiaceae</taxon>
        <taxon>Terrabacter</taxon>
    </lineage>
</organism>
<dbReference type="PANTHER" id="PTHR43471:SF3">
    <property type="entry name" value="ABC TRANSPORTER PERMEASE PROTEIN NATB"/>
    <property type="match status" value="1"/>
</dbReference>
<feature type="transmembrane region" description="Helical" evidence="2">
    <location>
        <begin position="42"/>
        <end position="62"/>
    </location>
</feature>
<gene>
    <name evidence="3" type="ORF">GCM10009817_11060</name>
</gene>
<feature type="transmembrane region" description="Helical" evidence="2">
    <location>
        <begin position="187"/>
        <end position="205"/>
    </location>
</feature>
<feature type="transmembrane region" description="Helical" evidence="2">
    <location>
        <begin position="125"/>
        <end position="145"/>
    </location>
</feature>
<dbReference type="PANTHER" id="PTHR43471">
    <property type="entry name" value="ABC TRANSPORTER PERMEASE"/>
    <property type="match status" value="1"/>
</dbReference>
<accession>A0ABN2RPR1</accession>
<evidence type="ECO:0000256" key="2">
    <source>
        <dbReference type="SAM" id="Phobius"/>
    </source>
</evidence>
<keyword evidence="2" id="KW-1133">Transmembrane helix</keyword>
<keyword evidence="4" id="KW-1185">Reference proteome</keyword>
<sequence>MSVAQERRSERVKVAERHGIAPPVWWLVFRREFIDLWTGGRVMLLLILFSLVMSVTSALRQFESELSLIPPVEMAFLTILSGISFGLFVGLVIGADSISGERERATLEPLLLTPARPRQVVFGKFLAAMSPWPVTFLLTIPYVVVLAQGNDVVKEGLLLGALLGGLLAIAFTGFAMILSIWARSNRASLFASLVVYLVFLIPTQWPGSAQKGDLGYLIQQFNPLQASSEFLEKVLVNNRTVAEKMPYLLAAIFAAVGALAVLFLYAAPRLRLDRDGTRSALARPGRLAGLLLVGGIAAALVAMPAGRAQAASTVAGQGLQISVNLQYKTVNAGDEVEFTTVTTNTGGAATAPLNVAMNIVKTGKGDPVDPEDWSPERTQQVASLAPGESSEQSWTVEAILEGDYMVYMTVLPQPSGRNATSQPVSSSGIHLTVRAFEKANPGGVLPVAIATPVALMLIAVVPIVRRRRADSTAPPDDM</sequence>
<comment type="caution">
    <text evidence="3">The sequence shown here is derived from an EMBL/GenBank/DDBJ whole genome shotgun (WGS) entry which is preliminary data.</text>
</comment>
<dbReference type="EMBL" id="BAAAPU010000003">
    <property type="protein sequence ID" value="GAA1972675.1"/>
    <property type="molecule type" value="Genomic_DNA"/>
</dbReference>
<protein>
    <recommendedName>
        <fullName evidence="5">ABC-type transport system involved in multi-copper enzyme maturation permease subunit</fullName>
    </recommendedName>
</protein>
<name>A0ABN2RPR1_9MICO</name>
<dbReference type="InterPro" id="IPR013783">
    <property type="entry name" value="Ig-like_fold"/>
</dbReference>
<evidence type="ECO:0000256" key="1">
    <source>
        <dbReference type="SAM" id="MobiDB-lite"/>
    </source>
</evidence>
<feature type="transmembrane region" description="Helical" evidence="2">
    <location>
        <begin position="74"/>
        <end position="95"/>
    </location>
</feature>
<feature type="transmembrane region" description="Helical" evidence="2">
    <location>
        <begin position="157"/>
        <end position="180"/>
    </location>
</feature>
<evidence type="ECO:0008006" key="5">
    <source>
        <dbReference type="Google" id="ProtNLM"/>
    </source>
</evidence>
<dbReference type="RefSeq" id="WP_344059225.1">
    <property type="nucleotide sequence ID" value="NZ_BAAAPU010000003.1"/>
</dbReference>
<feature type="transmembrane region" description="Helical" evidence="2">
    <location>
        <begin position="287"/>
        <end position="306"/>
    </location>
</feature>
<evidence type="ECO:0000313" key="3">
    <source>
        <dbReference type="EMBL" id="GAA1972675.1"/>
    </source>
</evidence>
<reference evidence="3 4" key="1">
    <citation type="journal article" date="2019" name="Int. J. Syst. Evol. Microbiol.">
        <title>The Global Catalogue of Microorganisms (GCM) 10K type strain sequencing project: providing services to taxonomists for standard genome sequencing and annotation.</title>
        <authorList>
            <consortium name="The Broad Institute Genomics Platform"/>
            <consortium name="The Broad Institute Genome Sequencing Center for Infectious Disease"/>
            <person name="Wu L."/>
            <person name="Ma J."/>
        </authorList>
    </citation>
    <scope>NUCLEOTIDE SEQUENCE [LARGE SCALE GENOMIC DNA]</scope>
    <source>
        <strain evidence="3 4">JCM 15628</strain>
    </source>
</reference>
<dbReference type="Proteomes" id="UP001500013">
    <property type="component" value="Unassembled WGS sequence"/>
</dbReference>
<dbReference type="Gene3D" id="2.60.40.10">
    <property type="entry name" value="Immunoglobulins"/>
    <property type="match status" value="1"/>
</dbReference>
<evidence type="ECO:0000313" key="4">
    <source>
        <dbReference type="Proteomes" id="UP001500013"/>
    </source>
</evidence>
<dbReference type="Pfam" id="PF12679">
    <property type="entry name" value="ABC2_membrane_2"/>
    <property type="match status" value="1"/>
</dbReference>
<keyword evidence="2" id="KW-0472">Membrane</keyword>
<proteinExistence type="predicted"/>
<keyword evidence="2" id="KW-0812">Transmembrane</keyword>
<feature type="region of interest" description="Disordered" evidence="1">
    <location>
        <begin position="364"/>
        <end position="389"/>
    </location>
</feature>